<dbReference type="STRING" id="991905.SL003B_0197"/>
<accession>F2J0A1</accession>
<dbReference type="RefSeq" id="WP_013650960.1">
    <property type="nucleotide sequence ID" value="NC_015259.1"/>
</dbReference>
<dbReference type="AlphaFoldDB" id="F2J0A1"/>
<gene>
    <name evidence="2" type="ordered locus">SL003B_0197</name>
</gene>
<protein>
    <recommendedName>
        <fullName evidence="1">Nitroreductase domain-containing protein</fullName>
    </recommendedName>
</protein>
<dbReference type="SUPFAM" id="SSF55469">
    <property type="entry name" value="FMN-dependent nitroreductase-like"/>
    <property type="match status" value="2"/>
</dbReference>
<dbReference type="Proteomes" id="UP000008130">
    <property type="component" value="Chromosome"/>
</dbReference>
<dbReference type="EMBL" id="CP002568">
    <property type="protein sequence ID" value="ADZ68636.1"/>
    <property type="molecule type" value="Genomic_DNA"/>
</dbReference>
<sequence length="369" mass="40198">MPTRRFVVGSAATAVAGAGLAWWLWPGDDPAFDSSVAESRKRLSDAPLPFTAAVADIVRYATLAANSHNTQPWIFEVGDRFVRIRPDETRRCPVVDPDDRHLMASLGCAAENLDLAARALGFRSDIVFDAPTRSVVVRFEDAKPEATAAFHAIPERQSTRAPFDPAALPDEDLHPLLDACARPGVFVRSLTDRSDLDRLKDFVLAGNTAQCADPAFVEELGAWVRFNRTQAAKTRDGLYSGATGNPPLPRWLGRRLFPLVFTASAENPKYASQLDGSAGAVVLSAERDDPEGWFNVGRASQRFQLEATARGIRSSFVNQPVEVAAVRADFQSWLGDGLRPALVLRYGRGPALPPSLRRPVADVVRFVPA</sequence>
<dbReference type="KEGG" id="pgv:SL003B_0197"/>
<dbReference type="Pfam" id="PF00881">
    <property type="entry name" value="Nitroreductase"/>
    <property type="match status" value="1"/>
</dbReference>
<evidence type="ECO:0000313" key="2">
    <source>
        <dbReference type="EMBL" id="ADZ68636.1"/>
    </source>
</evidence>
<feature type="domain" description="Nitroreductase" evidence="1">
    <location>
        <begin position="155"/>
        <end position="324"/>
    </location>
</feature>
<dbReference type="eggNOG" id="COG0778">
    <property type="taxonomic scope" value="Bacteria"/>
</dbReference>
<dbReference type="NCBIfam" id="NF047509">
    <property type="entry name" value="Rv3131_FMN_oxido"/>
    <property type="match status" value="1"/>
</dbReference>
<reference evidence="2 3" key="1">
    <citation type="journal article" date="2011" name="J. Bacteriol.">
        <title>Complete genome sequence of Polymorphum gilvum SL003B-26A1T, a crude oil-degrading bacterium from oil-polluted saline soil.</title>
        <authorList>
            <person name="Li S.G."/>
            <person name="Tang Y.Q."/>
            <person name="Nie Y."/>
            <person name="Cai M."/>
            <person name="Wu X.L."/>
        </authorList>
    </citation>
    <scope>NUCLEOTIDE SEQUENCE [LARGE SCALE GENOMIC DNA]</scope>
    <source>
        <strain evidence="3">LMG 25793 / CGMCC 1.9160 / SL003B-26A1</strain>
    </source>
</reference>
<dbReference type="PATRIC" id="fig|991905.3.peg.203"/>
<evidence type="ECO:0000259" key="1">
    <source>
        <dbReference type="Pfam" id="PF00881"/>
    </source>
</evidence>
<dbReference type="OrthoDB" id="8156917at2"/>
<organism evidence="2 3">
    <name type="scientific">Polymorphum gilvum (strain LMG 25793 / CGMCC 1.9160 / SL003B-26A1)</name>
    <dbReference type="NCBI Taxonomy" id="991905"/>
    <lineage>
        <taxon>Bacteria</taxon>
        <taxon>Pseudomonadati</taxon>
        <taxon>Pseudomonadota</taxon>
        <taxon>Alphaproteobacteria</taxon>
        <taxon>Rhodobacterales</taxon>
        <taxon>Paracoccaceae</taxon>
        <taxon>Polymorphum</taxon>
    </lineage>
</organism>
<dbReference type="InterPro" id="IPR029479">
    <property type="entry name" value="Nitroreductase"/>
</dbReference>
<dbReference type="GO" id="GO:0016491">
    <property type="term" value="F:oxidoreductase activity"/>
    <property type="evidence" value="ECO:0007669"/>
    <property type="project" value="InterPro"/>
</dbReference>
<dbReference type="HOGENOM" id="CLU_051479_3_0_5"/>
<dbReference type="InterPro" id="IPR000415">
    <property type="entry name" value="Nitroreductase-like"/>
</dbReference>
<proteinExistence type="predicted"/>
<name>F2J0A1_POLGS</name>
<evidence type="ECO:0000313" key="3">
    <source>
        <dbReference type="Proteomes" id="UP000008130"/>
    </source>
</evidence>
<dbReference type="Gene3D" id="3.40.109.10">
    <property type="entry name" value="NADH Oxidase"/>
    <property type="match status" value="1"/>
</dbReference>
<keyword evidence="3" id="KW-1185">Reference proteome</keyword>